<dbReference type="EMBL" id="CARXXK010000002">
    <property type="protein sequence ID" value="CAI6355968.1"/>
    <property type="molecule type" value="Genomic_DNA"/>
</dbReference>
<evidence type="ECO:0000313" key="4">
    <source>
        <dbReference type="Proteomes" id="UP001160148"/>
    </source>
</evidence>
<keyword evidence="4" id="KW-1185">Reference proteome</keyword>
<organism evidence="3 4">
    <name type="scientific">Macrosiphum euphorbiae</name>
    <name type="common">potato aphid</name>
    <dbReference type="NCBI Taxonomy" id="13131"/>
    <lineage>
        <taxon>Eukaryota</taxon>
        <taxon>Metazoa</taxon>
        <taxon>Ecdysozoa</taxon>
        <taxon>Arthropoda</taxon>
        <taxon>Hexapoda</taxon>
        <taxon>Insecta</taxon>
        <taxon>Pterygota</taxon>
        <taxon>Neoptera</taxon>
        <taxon>Paraneoptera</taxon>
        <taxon>Hemiptera</taxon>
        <taxon>Sternorrhyncha</taxon>
        <taxon>Aphidomorpha</taxon>
        <taxon>Aphidoidea</taxon>
        <taxon>Aphididae</taxon>
        <taxon>Macrosiphini</taxon>
        <taxon>Macrosiphum</taxon>
    </lineage>
</organism>
<comment type="caution">
    <text evidence="3">The sequence shown here is derived from an EMBL/GenBank/DDBJ whole genome shotgun (WGS) entry which is preliminary data.</text>
</comment>
<gene>
    <name evidence="3" type="ORF">MEUPH1_LOCUS11760</name>
</gene>
<feature type="domain" description="SWIM-type" evidence="2">
    <location>
        <begin position="57"/>
        <end position="100"/>
    </location>
</feature>
<name>A0AAV0WJE9_9HEMI</name>
<dbReference type="GO" id="GO:0008270">
    <property type="term" value="F:zinc ion binding"/>
    <property type="evidence" value="ECO:0007669"/>
    <property type="project" value="UniProtKB-KW"/>
</dbReference>
<dbReference type="PROSITE" id="PS50966">
    <property type="entry name" value="ZF_SWIM"/>
    <property type="match status" value="1"/>
</dbReference>
<reference evidence="3 4" key="1">
    <citation type="submission" date="2023-01" db="EMBL/GenBank/DDBJ databases">
        <authorList>
            <person name="Whitehead M."/>
        </authorList>
    </citation>
    <scope>NUCLEOTIDE SEQUENCE [LARGE SCALE GENOMIC DNA]</scope>
</reference>
<keyword evidence="1" id="KW-0479">Metal-binding</keyword>
<keyword evidence="1" id="KW-0863">Zinc-finger</keyword>
<evidence type="ECO:0000313" key="3">
    <source>
        <dbReference type="EMBL" id="CAI6355968.1"/>
    </source>
</evidence>
<dbReference type="InterPro" id="IPR007527">
    <property type="entry name" value="Znf_SWIM"/>
</dbReference>
<sequence>MAGNHVLSISSFFKDNMKQFKRGEIADKDGHILKFLADLEQNIVVGDVKPSMKSDPYKVRILLNEGSISDAHCSCSELQFVTILQLWHCIHIITLVQLTKLAHGVQDQLMCLVI</sequence>
<dbReference type="Proteomes" id="UP001160148">
    <property type="component" value="Unassembled WGS sequence"/>
</dbReference>
<evidence type="ECO:0000259" key="2">
    <source>
        <dbReference type="PROSITE" id="PS50966"/>
    </source>
</evidence>
<evidence type="ECO:0000256" key="1">
    <source>
        <dbReference type="PROSITE-ProRule" id="PRU00325"/>
    </source>
</evidence>
<accession>A0AAV0WJE9</accession>
<dbReference type="AlphaFoldDB" id="A0AAV0WJE9"/>
<proteinExistence type="predicted"/>
<keyword evidence="1" id="KW-0862">Zinc</keyword>
<protein>
    <recommendedName>
        <fullName evidence="2">SWIM-type domain-containing protein</fullName>
    </recommendedName>
</protein>